<dbReference type="InterPro" id="IPR011257">
    <property type="entry name" value="DNA_glycosylase"/>
</dbReference>
<dbReference type="SMART" id="SM00478">
    <property type="entry name" value="ENDO3c"/>
    <property type="match status" value="1"/>
</dbReference>
<dbReference type="Gene3D" id="1.10.340.30">
    <property type="entry name" value="Hypothetical protein, domain 2"/>
    <property type="match status" value="1"/>
</dbReference>
<reference evidence="6 7" key="1">
    <citation type="journal article" date="2015" name="Microbiome">
        <title>Genomic resolution of linkages in carbon, nitrogen, and sulfur cycling among widespread estuary sediment bacteria.</title>
        <authorList>
            <person name="Baker B.J."/>
            <person name="Lazar C.S."/>
            <person name="Teske A.P."/>
            <person name="Dick G.J."/>
        </authorList>
    </citation>
    <scope>NUCLEOTIDE SEQUENCE [LARGE SCALE GENOMIC DNA]</scope>
    <source>
        <strain evidence="6">DG_24</strain>
    </source>
</reference>
<name>A0A0S7WTF4_UNCT6</name>
<evidence type="ECO:0000256" key="3">
    <source>
        <dbReference type="ARBA" id="ARBA00023004"/>
    </source>
</evidence>
<keyword evidence="3" id="KW-0408">Iron</keyword>
<dbReference type="STRING" id="1703770.AMJ39_04710"/>
<feature type="domain" description="HhH-GPD" evidence="5">
    <location>
        <begin position="38"/>
        <end position="195"/>
    </location>
</feature>
<evidence type="ECO:0000313" key="6">
    <source>
        <dbReference type="EMBL" id="KPJ53447.1"/>
    </source>
</evidence>
<evidence type="ECO:0000256" key="2">
    <source>
        <dbReference type="ARBA" id="ARBA00022723"/>
    </source>
</evidence>
<sequence>MSESGFAVRVVDALEGAYGRRRWRSRGDPVGVLIGTILSQNTSDVNSGRAYDELRKTFSSWDDVRRARVATIARAIRSGGLADIKAPRIKSILGAIYRERGEVGLDFLRDLSDEEALEYLTKFPGVGLKTAACVLLFALGRHVIPVDTHVFRVSRRLGMIDGNVSRDEAYCLLRQIVPRERAFAFHVLLVDHGRTVCLAREPRCEQCVLSSVCPRNL</sequence>
<evidence type="ECO:0000313" key="7">
    <source>
        <dbReference type="Proteomes" id="UP000052008"/>
    </source>
</evidence>
<dbReference type="Pfam" id="PF00730">
    <property type="entry name" value="HhH-GPD"/>
    <property type="match status" value="1"/>
</dbReference>
<evidence type="ECO:0000259" key="5">
    <source>
        <dbReference type="SMART" id="SM00478"/>
    </source>
</evidence>
<dbReference type="AlphaFoldDB" id="A0A0S7WTF4"/>
<dbReference type="Proteomes" id="UP000052008">
    <property type="component" value="Unassembled WGS sequence"/>
</dbReference>
<dbReference type="GO" id="GO:0006284">
    <property type="term" value="P:base-excision repair"/>
    <property type="evidence" value="ECO:0007669"/>
    <property type="project" value="InterPro"/>
</dbReference>
<accession>A0A0S7WTF4</accession>
<gene>
    <name evidence="6" type="ORF">AMJ39_04710</name>
</gene>
<evidence type="ECO:0000256" key="1">
    <source>
        <dbReference type="ARBA" id="ARBA00001966"/>
    </source>
</evidence>
<dbReference type="GO" id="GO:0140097">
    <property type="term" value="F:catalytic activity, acting on DNA"/>
    <property type="evidence" value="ECO:0007669"/>
    <property type="project" value="UniProtKB-ARBA"/>
</dbReference>
<dbReference type="GO" id="GO:0046872">
    <property type="term" value="F:metal ion binding"/>
    <property type="evidence" value="ECO:0007669"/>
    <property type="project" value="UniProtKB-KW"/>
</dbReference>
<dbReference type="GO" id="GO:0016787">
    <property type="term" value="F:hydrolase activity"/>
    <property type="evidence" value="ECO:0007669"/>
    <property type="project" value="UniProtKB-ARBA"/>
</dbReference>
<dbReference type="CDD" id="cd00056">
    <property type="entry name" value="ENDO3c"/>
    <property type="match status" value="1"/>
</dbReference>
<dbReference type="SUPFAM" id="SSF48150">
    <property type="entry name" value="DNA-glycosylase"/>
    <property type="match status" value="1"/>
</dbReference>
<dbReference type="PATRIC" id="fig|1703770.3.peg.1897"/>
<dbReference type="SMART" id="SM00525">
    <property type="entry name" value="FES"/>
    <property type="match status" value="1"/>
</dbReference>
<dbReference type="GO" id="GO:0051539">
    <property type="term" value="F:4 iron, 4 sulfur cluster binding"/>
    <property type="evidence" value="ECO:0007669"/>
    <property type="project" value="InterPro"/>
</dbReference>
<comment type="caution">
    <text evidence="6">The sequence shown here is derived from an EMBL/GenBank/DDBJ whole genome shotgun (WGS) entry which is preliminary data.</text>
</comment>
<evidence type="ECO:0000256" key="4">
    <source>
        <dbReference type="ARBA" id="ARBA00023014"/>
    </source>
</evidence>
<dbReference type="InterPro" id="IPR003651">
    <property type="entry name" value="Endonuclease3_FeS-loop_motif"/>
</dbReference>
<organism evidence="6 7">
    <name type="scientific">candidate division TA06 bacterium DG_24</name>
    <dbReference type="NCBI Taxonomy" id="1703770"/>
    <lineage>
        <taxon>Bacteria</taxon>
        <taxon>Bacteria division TA06</taxon>
    </lineage>
</organism>
<dbReference type="EMBL" id="LIZS01000019">
    <property type="protein sequence ID" value="KPJ53447.1"/>
    <property type="molecule type" value="Genomic_DNA"/>
</dbReference>
<comment type="cofactor">
    <cofactor evidence="1">
        <name>[4Fe-4S] cluster</name>
        <dbReference type="ChEBI" id="CHEBI:49883"/>
    </cofactor>
</comment>
<dbReference type="InterPro" id="IPR003265">
    <property type="entry name" value="HhH-GPD_domain"/>
</dbReference>
<keyword evidence="4" id="KW-0411">Iron-sulfur</keyword>
<proteinExistence type="predicted"/>
<dbReference type="InterPro" id="IPR023170">
    <property type="entry name" value="HhH_base_excis_C"/>
</dbReference>
<keyword evidence="2" id="KW-0479">Metal-binding</keyword>
<dbReference type="PANTHER" id="PTHR47203:SF1">
    <property type="entry name" value="HYPOTHETICAL BASE EXCISION DNA REPAIR PROTEIN (EUROFUNG)"/>
    <property type="match status" value="1"/>
</dbReference>
<protein>
    <recommendedName>
        <fullName evidence="5">HhH-GPD domain-containing protein</fullName>
    </recommendedName>
</protein>
<dbReference type="PIRSF" id="PIRSF001435">
    <property type="entry name" value="Nth"/>
    <property type="match status" value="1"/>
</dbReference>
<dbReference type="Gene3D" id="1.10.1670.10">
    <property type="entry name" value="Helix-hairpin-Helix base-excision DNA repair enzymes (C-terminal)"/>
    <property type="match status" value="1"/>
</dbReference>
<dbReference type="PANTHER" id="PTHR47203">
    <property type="match status" value="1"/>
</dbReference>